<organism evidence="1 2">
    <name type="scientific">Mucilaginibacter gossypiicola</name>
    <dbReference type="NCBI Taxonomy" id="551995"/>
    <lineage>
        <taxon>Bacteria</taxon>
        <taxon>Pseudomonadati</taxon>
        <taxon>Bacteroidota</taxon>
        <taxon>Sphingobacteriia</taxon>
        <taxon>Sphingobacteriales</taxon>
        <taxon>Sphingobacteriaceae</taxon>
        <taxon>Mucilaginibacter</taxon>
    </lineage>
</organism>
<keyword evidence="2" id="KW-1185">Reference proteome</keyword>
<proteinExistence type="predicted"/>
<dbReference type="EMBL" id="FOCL01000014">
    <property type="protein sequence ID" value="SEO84026.1"/>
    <property type="molecule type" value="Genomic_DNA"/>
</dbReference>
<protein>
    <submittedName>
        <fullName evidence="1">Uncharacterized protein</fullName>
    </submittedName>
</protein>
<gene>
    <name evidence="1" type="ORF">SAMN05192574_11430</name>
</gene>
<dbReference type="Proteomes" id="UP000198942">
    <property type="component" value="Unassembled WGS sequence"/>
</dbReference>
<evidence type="ECO:0000313" key="2">
    <source>
        <dbReference type="Proteomes" id="UP000198942"/>
    </source>
</evidence>
<name>A0A1H8SZV9_9SPHI</name>
<sequence>MTGLIRECQFFSVEIQITAPARLAVSIMSDQILCSKDANKGFAIVASSNLLIGILKKNSVNAKINAPTIGRAAGLSFEFKF</sequence>
<reference evidence="2" key="1">
    <citation type="submission" date="2016-10" db="EMBL/GenBank/DDBJ databases">
        <authorList>
            <person name="Varghese N."/>
            <person name="Submissions S."/>
        </authorList>
    </citation>
    <scope>NUCLEOTIDE SEQUENCE [LARGE SCALE GENOMIC DNA]</scope>
    <source>
        <strain evidence="2">Gh-48</strain>
    </source>
</reference>
<accession>A0A1H8SZV9</accession>
<evidence type="ECO:0000313" key="1">
    <source>
        <dbReference type="EMBL" id="SEO84026.1"/>
    </source>
</evidence>
<dbReference type="AlphaFoldDB" id="A0A1H8SZV9"/>